<keyword evidence="4" id="KW-0472">Membrane</keyword>
<feature type="transmembrane region" description="Helical" evidence="4">
    <location>
        <begin position="18"/>
        <end position="39"/>
    </location>
</feature>
<dbReference type="PROSITE" id="PS01124">
    <property type="entry name" value="HTH_ARAC_FAMILY_2"/>
    <property type="match status" value="1"/>
</dbReference>
<keyword evidence="4" id="KW-0812">Transmembrane</keyword>
<evidence type="ECO:0000256" key="1">
    <source>
        <dbReference type="ARBA" id="ARBA00023015"/>
    </source>
</evidence>
<evidence type="ECO:0000256" key="3">
    <source>
        <dbReference type="ARBA" id="ARBA00023163"/>
    </source>
</evidence>
<sequence length="774" mass="88520">MKTGFGGYRSGRFFTQLLLTNFVLVGGFMALFCAGIFMYSRMFTADLQEEANRKVLEQVNYNIDHLNDFIKNLAVSTFNDRDIVSLMNTRDQDIFQLYNKLARLDSTLNSNLFLDSIVVYNAFNGCSYSTSPTAPVLCGDNKEPVLADVIRNPASYPKFTMVPADLDKPDQQRVFVYTMYAATGSYNGRESMLVLTVKPDWLFDNVKAINNHAGNTLGRIFLFSERGRIIDSIDMPQLDESTRSLIADELTDSPESGSFVIKGGEGKQMVTYLRSGVSNWRMVSIQPYEEVFASVNRIGLFSFLALFILTVMSFLVSLWLSIRLYRPMYNLVNKFRKRHGDAGRQDEKDEWLFISSAYDKLSRSMEKLRDSKQSGKQVMRQYLQRLWITDSAAITEQQFGEYLLQGQSAQSYLLGLFKLDRYADFRTLRDEAEQKLLRFAIVNIASDVMADMPGTQTTDMLGDEFAVLVPIEDAGQSAATSERLAERIRRIQNLLDGYYRLSLTAVISDTIAGYRQVSDHYARVKRLSLYRMSEGPMSLITPQFDENRSRLPEEGMLQAGVEAELAAALREGREERWGAALDGVFEQLGRLHCDSLDDALLHVLALIKQEMRASDPIRYQSCLVSVQTYTRRILEQETFLEARLLIGTMLAEFYEQRIQERPDRREYLVEAVKEMIENGYGDPNMCLQVIADELELSPRYLGRYFRARESGTVAEFLTDTRLKHALKYLEEGQLSVAEIMKSVGYTNESTFFQVFKKKIGMTPGEYRQLYQRTL</sequence>
<comment type="caution">
    <text evidence="6">The sequence shown here is derived from an EMBL/GenBank/DDBJ whole genome shotgun (WGS) entry which is preliminary data.</text>
</comment>
<keyword evidence="3" id="KW-0804">Transcription</keyword>
<dbReference type="Pfam" id="PF12833">
    <property type="entry name" value="HTH_18"/>
    <property type="match status" value="1"/>
</dbReference>
<organism evidence="6 7">
    <name type="scientific">Paenibacillus agaridevorans</name>
    <dbReference type="NCBI Taxonomy" id="171404"/>
    <lineage>
        <taxon>Bacteria</taxon>
        <taxon>Bacillati</taxon>
        <taxon>Bacillota</taxon>
        <taxon>Bacilli</taxon>
        <taxon>Bacillales</taxon>
        <taxon>Paenibacillaceae</taxon>
        <taxon>Paenibacillus</taxon>
    </lineage>
</organism>
<feature type="transmembrane region" description="Helical" evidence="4">
    <location>
        <begin position="298"/>
        <end position="320"/>
    </location>
</feature>
<dbReference type="Gene3D" id="1.10.10.60">
    <property type="entry name" value="Homeodomain-like"/>
    <property type="match status" value="1"/>
</dbReference>
<dbReference type="PANTHER" id="PTHR43280">
    <property type="entry name" value="ARAC-FAMILY TRANSCRIPTIONAL REGULATOR"/>
    <property type="match status" value="1"/>
</dbReference>
<dbReference type="RefSeq" id="WP_181376850.1">
    <property type="nucleotide sequence ID" value="NZ_BDQX01000339.1"/>
</dbReference>
<evidence type="ECO:0000259" key="5">
    <source>
        <dbReference type="PROSITE" id="PS01124"/>
    </source>
</evidence>
<dbReference type="PRINTS" id="PR00032">
    <property type="entry name" value="HTHARAC"/>
</dbReference>
<protein>
    <submittedName>
        <fullName evidence="6">AraC family transcriptional regulator</fullName>
    </submittedName>
</protein>
<keyword evidence="1" id="KW-0805">Transcription regulation</keyword>
<dbReference type="SUPFAM" id="SSF46689">
    <property type="entry name" value="Homeodomain-like"/>
    <property type="match status" value="1"/>
</dbReference>
<feature type="domain" description="HTH araC/xylS-type" evidence="5">
    <location>
        <begin position="670"/>
        <end position="769"/>
    </location>
</feature>
<gene>
    <name evidence="6" type="ORF">PAT3040_05331</name>
</gene>
<dbReference type="EMBL" id="BDQX01000339">
    <property type="protein sequence ID" value="GBG10580.1"/>
    <property type="molecule type" value="Genomic_DNA"/>
</dbReference>
<evidence type="ECO:0000313" key="6">
    <source>
        <dbReference type="EMBL" id="GBG10580.1"/>
    </source>
</evidence>
<dbReference type="GO" id="GO:0003700">
    <property type="term" value="F:DNA-binding transcription factor activity"/>
    <property type="evidence" value="ECO:0007669"/>
    <property type="project" value="InterPro"/>
</dbReference>
<keyword evidence="4" id="KW-1133">Transmembrane helix</keyword>
<evidence type="ECO:0000256" key="4">
    <source>
        <dbReference type="SAM" id="Phobius"/>
    </source>
</evidence>
<dbReference type="SMART" id="SM00342">
    <property type="entry name" value="HTH_ARAC"/>
    <property type="match status" value="1"/>
</dbReference>
<dbReference type="Proteomes" id="UP000245202">
    <property type="component" value="Unassembled WGS sequence"/>
</dbReference>
<dbReference type="InterPro" id="IPR020449">
    <property type="entry name" value="Tscrpt_reg_AraC-type_HTH"/>
</dbReference>
<dbReference type="InterPro" id="IPR018060">
    <property type="entry name" value="HTH_AraC"/>
</dbReference>
<dbReference type="InterPro" id="IPR009057">
    <property type="entry name" value="Homeodomain-like_sf"/>
</dbReference>
<reference evidence="6 7" key="1">
    <citation type="submission" date="2017-08" db="EMBL/GenBank/DDBJ databases">
        <title>Substantial Increase in Enzyme Production by Combined Drug-Resistance Mutations in Paenibacillus agaridevorans.</title>
        <authorList>
            <person name="Tanaka Y."/>
            <person name="Funane K."/>
            <person name="Hosaka T."/>
            <person name="Shiwa Y."/>
            <person name="Fujita N."/>
            <person name="Miyazaki T."/>
            <person name="Yoshikawa H."/>
            <person name="Murakami K."/>
            <person name="Kasahara K."/>
            <person name="Inaoka T."/>
            <person name="Hiraga Y."/>
            <person name="Ochi K."/>
        </authorList>
    </citation>
    <scope>NUCLEOTIDE SEQUENCE [LARGE SCALE GENOMIC DNA]</scope>
    <source>
        <strain evidence="6 7">T-3040</strain>
    </source>
</reference>
<keyword evidence="2" id="KW-0238">DNA-binding</keyword>
<dbReference type="GO" id="GO:0043565">
    <property type="term" value="F:sequence-specific DNA binding"/>
    <property type="evidence" value="ECO:0007669"/>
    <property type="project" value="InterPro"/>
</dbReference>
<dbReference type="PANTHER" id="PTHR43280:SF2">
    <property type="entry name" value="HTH-TYPE TRANSCRIPTIONAL REGULATOR EXSA"/>
    <property type="match status" value="1"/>
</dbReference>
<evidence type="ECO:0000256" key="2">
    <source>
        <dbReference type="ARBA" id="ARBA00023125"/>
    </source>
</evidence>
<keyword evidence="7" id="KW-1185">Reference proteome</keyword>
<proteinExistence type="predicted"/>
<evidence type="ECO:0000313" key="7">
    <source>
        <dbReference type="Proteomes" id="UP000245202"/>
    </source>
</evidence>
<name>A0A2R5EV85_9BACL</name>
<dbReference type="AlphaFoldDB" id="A0A2R5EV85"/>
<accession>A0A2R5EV85</accession>